<sequence>MIKRFVISVVIALLVFIITPIPYRGYAGLVSGFMIGLAISYVSKNK</sequence>
<dbReference type="STRING" id="1123307.GCA_000380065_01243"/>
<feature type="transmembrane region" description="Helical" evidence="1">
    <location>
        <begin position="5"/>
        <end position="21"/>
    </location>
</feature>
<reference evidence="2" key="1">
    <citation type="submission" date="2018-06" db="EMBL/GenBank/DDBJ databases">
        <authorList>
            <consortium name="Pathogen Informatics"/>
            <person name="Doyle S."/>
        </authorList>
    </citation>
    <scope>NUCLEOTIDE SEQUENCE [LARGE SCALE GENOMIC DNA]</scope>
    <source>
        <strain evidence="2">NCTC13765</strain>
    </source>
</reference>
<dbReference type="EMBL" id="UHFR01000005">
    <property type="protein sequence ID" value="SUN76515.1"/>
    <property type="molecule type" value="Genomic_DNA"/>
</dbReference>
<evidence type="ECO:0000313" key="3">
    <source>
        <dbReference type="Proteomes" id="UP000254634"/>
    </source>
</evidence>
<gene>
    <name evidence="2" type="ORF">NCTC13765_01008</name>
</gene>
<evidence type="ECO:0000256" key="1">
    <source>
        <dbReference type="SAM" id="Phobius"/>
    </source>
</evidence>
<name>A0A380KY15_9STRE</name>
<keyword evidence="3" id="KW-1185">Reference proteome</keyword>
<evidence type="ECO:0000313" key="2">
    <source>
        <dbReference type="EMBL" id="SUN76515.1"/>
    </source>
</evidence>
<protein>
    <submittedName>
        <fullName evidence="2">Uncharacterized protein</fullName>
    </submittedName>
</protein>
<organism evidence="2 3">
    <name type="scientific">Streptococcus massiliensis</name>
    <dbReference type="NCBI Taxonomy" id="313439"/>
    <lineage>
        <taxon>Bacteria</taxon>
        <taxon>Bacillati</taxon>
        <taxon>Bacillota</taxon>
        <taxon>Bacilli</taxon>
        <taxon>Lactobacillales</taxon>
        <taxon>Streptococcaceae</taxon>
        <taxon>Streptococcus</taxon>
    </lineage>
</organism>
<keyword evidence="1" id="KW-1133">Transmembrane helix</keyword>
<keyword evidence="1" id="KW-0472">Membrane</keyword>
<feature type="transmembrane region" description="Helical" evidence="1">
    <location>
        <begin position="27"/>
        <end position="43"/>
    </location>
</feature>
<dbReference type="AlphaFoldDB" id="A0A380KY15"/>
<keyword evidence="1" id="KW-0812">Transmembrane</keyword>
<proteinExistence type="predicted"/>
<dbReference type="Proteomes" id="UP000254634">
    <property type="component" value="Unassembled WGS sequence"/>
</dbReference>
<accession>A0A380KY15</accession>